<feature type="transmembrane region" description="Helical" evidence="2">
    <location>
        <begin position="242"/>
        <end position="265"/>
    </location>
</feature>
<dbReference type="OrthoDB" id="9815120at2"/>
<proteinExistence type="inferred from homology"/>
<organism evidence="4 5">
    <name type="scientific">Actinoplanes regularis</name>
    <dbReference type="NCBI Taxonomy" id="52697"/>
    <lineage>
        <taxon>Bacteria</taxon>
        <taxon>Bacillati</taxon>
        <taxon>Actinomycetota</taxon>
        <taxon>Actinomycetes</taxon>
        <taxon>Micromonosporales</taxon>
        <taxon>Micromonosporaceae</taxon>
        <taxon>Actinoplanes</taxon>
    </lineage>
</organism>
<dbReference type="InterPro" id="IPR000620">
    <property type="entry name" value="EamA_dom"/>
</dbReference>
<dbReference type="AlphaFoldDB" id="A0A239DYF8"/>
<dbReference type="SUPFAM" id="SSF103481">
    <property type="entry name" value="Multidrug resistance efflux transporter EmrE"/>
    <property type="match status" value="2"/>
</dbReference>
<feature type="transmembrane region" description="Helical" evidence="2">
    <location>
        <begin position="271"/>
        <end position="288"/>
    </location>
</feature>
<dbReference type="RefSeq" id="WP_089296674.1">
    <property type="nucleotide sequence ID" value="NZ_BOMU01000069.1"/>
</dbReference>
<dbReference type="PANTHER" id="PTHR22911">
    <property type="entry name" value="ACYL-MALONYL CONDENSING ENZYME-RELATED"/>
    <property type="match status" value="1"/>
</dbReference>
<sequence length="301" mass="30985">MTAQLEAPARTRGGGGLAGGLATMVIGAASSQFGAAVGAHAFGSIGPAGVVAVRQMVAAAVLIPVGRPPLHRFRWPQWWPTILLGLVFATMNLSLYIAADRVGLGLAVTLEFLGPLSVALAGSRTGRDLVCAFGAAAGVYVLVLPQGGSDWYGIGSGLLAAVCWASYILLNRLLGRRLPGLQAPAAATTVSVLLYLPVLAWLIGSGRMTGAGLLFATGAGVFSSVIPYAVDLIALRRVPPRFFGVVMSVHPVFAALAGLVLLGQALHPHEWLGILIVVAVNAFAVTPPRRTKIDQDLSGTA</sequence>
<accession>A0A239DYF8</accession>
<feature type="transmembrane region" description="Helical" evidence="2">
    <location>
        <begin position="21"/>
        <end position="42"/>
    </location>
</feature>
<evidence type="ECO:0000313" key="4">
    <source>
        <dbReference type="EMBL" id="SNS37161.1"/>
    </source>
</evidence>
<evidence type="ECO:0000259" key="3">
    <source>
        <dbReference type="Pfam" id="PF00892"/>
    </source>
</evidence>
<dbReference type="GO" id="GO:0015565">
    <property type="term" value="F:threonine efflux transmembrane transporter activity"/>
    <property type="evidence" value="ECO:0007669"/>
    <property type="project" value="TreeGrafter"/>
</dbReference>
<evidence type="ECO:0000256" key="1">
    <source>
        <dbReference type="ARBA" id="ARBA00007362"/>
    </source>
</evidence>
<keyword evidence="2" id="KW-1133">Transmembrane helix</keyword>
<feature type="transmembrane region" description="Helical" evidence="2">
    <location>
        <begin position="129"/>
        <end position="145"/>
    </location>
</feature>
<feature type="transmembrane region" description="Helical" evidence="2">
    <location>
        <begin position="78"/>
        <end position="98"/>
    </location>
</feature>
<feature type="transmembrane region" description="Helical" evidence="2">
    <location>
        <begin position="182"/>
        <end position="204"/>
    </location>
</feature>
<feature type="transmembrane region" description="Helical" evidence="2">
    <location>
        <begin position="210"/>
        <end position="230"/>
    </location>
</feature>
<comment type="similarity">
    <text evidence="1">Belongs to the EamA transporter family.</text>
</comment>
<dbReference type="PANTHER" id="PTHR22911:SF37">
    <property type="entry name" value="THREONINE_HOMOSERINE EXPORTER RHTA"/>
    <property type="match status" value="1"/>
</dbReference>
<name>A0A239DYF8_9ACTN</name>
<dbReference type="GO" id="GO:0005886">
    <property type="term" value="C:plasma membrane"/>
    <property type="evidence" value="ECO:0007669"/>
    <property type="project" value="TreeGrafter"/>
</dbReference>
<feature type="domain" description="EamA" evidence="3">
    <location>
        <begin position="152"/>
        <end position="279"/>
    </location>
</feature>
<gene>
    <name evidence="4" type="ORF">SAMN06264365_114151</name>
</gene>
<dbReference type="Proteomes" id="UP000198415">
    <property type="component" value="Unassembled WGS sequence"/>
</dbReference>
<reference evidence="4 5" key="1">
    <citation type="submission" date="2017-06" db="EMBL/GenBank/DDBJ databases">
        <authorList>
            <person name="Kim H.J."/>
            <person name="Triplett B.A."/>
        </authorList>
    </citation>
    <scope>NUCLEOTIDE SEQUENCE [LARGE SCALE GENOMIC DNA]</scope>
    <source>
        <strain evidence="4 5">DSM 43151</strain>
    </source>
</reference>
<dbReference type="EMBL" id="FZNR01000014">
    <property type="protein sequence ID" value="SNS37161.1"/>
    <property type="molecule type" value="Genomic_DNA"/>
</dbReference>
<feature type="transmembrane region" description="Helical" evidence="2">
    <location>
        <begin position="151"/>
        <end position="170"/>
    </location>
</feature>
<keyword evidence="2" id="KW-0472">Membrane</keyword>
<evidence type="ECO:0000313" key="5">
    <source>
        <dbReference type="Proteomes" id="UP000198415"/>
    </source>
</evidence>
<dbReference type="InterPro" id="IPR037185">
    <property type="entry name" value="EmrE-like"/>
</dbReference>
<dbReference type="Pfam" id="PF00892">
    <property type="entry name" value="EamA"/>
    <property type="match status" value="1"/>
</dbReference>
<keyword evidence="2" id="KW-0812">Transmembrane</keyword>
<protein>
    <submittedName>
        <fullName evidence="4">Inner membrane transporter RhtA</fullName>
    </submittedName>
</protein>
<keyword evidence="5" id="KW-1185">Reference proteome</keyword>
<evidence type="ECO:0000256" key="2">
    <source>
        <dbReference type="SAM" id="Phobius"/>
    </source>
</evidence>